<feature type="compositionally biased region" description="Low complexity" evidence="1">
    <location>
        <begin position="1435"/>
        <end position="1452"/>
    </location>
</feature>
<feature type="region of interest" description="Disordered" evidence="1">
    <location>
        <begin position="142"/>
        <end position="635"/>
    </location>
</feature>
<protein>
    <recommendedName>
        <fullName evidence="2">GYF domain-containing protein</fullName>
    </recommendedName>
</protein>
<accession>A0A165HEG5</accession>
<dbReference type="SMART" id="SM00444">
    <property type="entry name" value="GYF"/>
    <property type="match status" value="1"/>
</dbReference>
<dbReference type="GO" id="GO:0005829">
    <property type="term" value="C:cytosol"/>
    <property type="evidence" value="ECO:0007669"/>
    <property type="project" value="TreeGrafter"/>
</dbReference>
<dbReference type="InterPro" id="IPR003169">
    <property type="entry name" value="GYF"/>
</dbReference>
<gene>
    <name evidence="3" type="ORF">L228DRAFT_246157</name>
</gene>
<proteinExistence type="predicted"/>
<feature type="domain" description="GYF" evidence="2">
    <location>
        <begin position="841"/>
        <end position="896"/>
    </location>
</feature>
<dbReference type="SUPFAM" id="SSF55277">
    <property type="entry name" value="GYF domain"/>
    <property type="match status" value="1"/>
</dbReference>
<feature type="compositionally biased region" description="Basic and acidic residues" evidence="1">
    <location>
        <begin position="1200"/>
        <end position="1214"/>
    </location>
</feature>
<feature type="compositionally biased region" description="Acidic residues" evidence="1">
    <location>
        <begin position="533"/>
        <end position="544"/>
    </location>
</feature>
<feature type="compositionally biased region" description="Basic and acidic residues" evidence="1">
    <location>
        <begin position="392"/>
        <end position="425"/>
    </location>
</feature>
<organism evidence="3 4">
    <name type="scientific">Xylona heveae (strain CBS 132557 / TC161)</name>
    <dbReference type="NCBI Taxonomy" id="1328760"/>
    <lineage>
        <taxon>Eukaryota</taxon>
        <taxon>Fungi</taxon>
        <taxon>Dikarya</taxon>
        <taxon>Ascomycota</taxon>
        <taxon>Pezizomycotina</taxon>
        <taxon>Xylonomycetes</taxon>
        <taxon>Xylonales</taxon>
        <taxon>Xylonaceae</taxon>
        <taxon>Xylona</taxon>
    </lineage>
</organism>
<dbReference type="Pfam" id="PF02213">
    <property type="entry name" value="GYF"/>
    <property type="match status" value="1"/>
</dbReference>
<dbReference type="OrthoDB" id="48509at2759"/>
<feature type="compositionally biased region" description="Polar residues" evidence="1">
    <location>
        <begin position="89"/>
        <end position="104"/>
    </location>
</feature>
<dbReference type="PANTHER" id="PTHR14445">
    <property type="entry name" value="GRB10 INTERACTING GYF PROTEIN"/>
    <property type="match status" value="1"/>
</dbReference>
<feature type="compositionally biased region" description="Polar residues" evidence="1">
    <location>
        <begin position="1615"/>
        <end position="1627"/>
    </location>
</feature>
<evidence type="ECO:0000256" key="1">
    <source>
        <dbReference type="SAM" id="MobiDB-lite"/>
    </source>
</evidence>
<feature type="compositionally biased region" description="Polar residues" evidence="1">
    <location>
        <begin position="203"/>
        <end position="233"/>
    </location>
</feature>
<feature type="compositionally biased region" description="Low complexity" evidence="1">
    <location>
        <begin position="1380"/>
        <end position="1420"/>
    </location>
</feature>
<sequence>MPSPFTSSFASAAAINSNADGSSTRASLRGDGPGGGDWPRSRVNGATHTFRRPSVATNASSSSQRDSAQHQSSNTTSNPGIYVPPHIASGTSTSVNRTGNVSDSRYSKEQLLDLFKVQRDVGDISKNLSSLFIGGWEPGASAAATHTAWNRRDERNKDSTIGPEVCWDQNGSVEPMGLSNMTGEEKELFSTSVNSPLKPPPQNANKENIPGTTGANRKTSLSQNAMGTFNAASPGNARPSNRRRETSDSLNQSTPGGSGRALREESGAPTPPPSLLRRRTDLKDIGNSTGSDERDKSGPGRDNTVDSPNPFGTLKRSTTGPFNAGLNAPASPWSSAASQNATFSPMGAFGNFSLAAPAGQPPTPSEKRPGLGSLRGESRFKGLMGGESSEDLTSRVKERAAGSGSEKRNDTEADSASRRWGDARSARPLSSDTDPFAEGEERSGSAALGGGQDVSPPPESRVPDLSAPNRQISSDDLGFAPFSMSSELPRIHDLLRQSGRDLPQDGSSGSEPLSGREPMSPTNTNPYQSPEVETADADDIDTDGSDIQNTHLPGLSALASDPTMGIFGPQPTRAVSGFEGPASDRSQTSSVGPNRGFPSLGGLGGLGGLGSTTGWPAGPGSVGTPSRERAGFTGAFGDPIFGGIGDLQSPSLASHNASGLFGPGTPSAIGSGGSVGRGSKLGSLFPASMQEQMRAESARQEEGPLDGSDRQPVGTLPGRPGFPGGSGAFGPISRDTGSPMRAGRGIFDDLLGNLDPSRGVRDAESSFSANDTLPGSFGHAQSAGSIQPPLPGGSNSALLSQTLAQAQGNAARAGQVKIPSTGSAGSQIPATQQRTMVMPDRMRWIYKDPQGNTQGPWSGLEMHDWYKAGFFSPELLVKKYEDPDYEPLAQLIRRIGNSREPFLVPQIGIPHGPPSAPPSSQWTGAGPPPATGVSGTVAGAQPPFASSFPSFGTTLTAEQQNALERRKQEEQYLMARQKEHLAQQQVMMKQMHQIQGPIHPQQLHHHSSAHSLHSQPSFGSITSPPAYPPVSTQPSLQAPQGFPGVLEASLRQHVNAPYGSPGPIPDQLAGVRDDDLPALFERLNAGRGTHPPFGVIPGAFSQQQQDAIHAQQVAAMLNDRARLQREQAQHDLAQQTNDEQRGHSDRLQQFHELRTQHDEAQAAAGPEASSGKPSDLAALEGQDEISHQSEQDQSFAESQEEQHLGQHQQQEPRHASPAPRDASQEIEATIIDSISSPTAEPRVLTLTEQVQKAASAKQTPTAQAQSPWGKVDTGMPYPFPPPQSVSPLPAPAAQRSRQNVAEALTASSRSRSQTPVETPTSIAPWAKEPAELPKGPSLKEIQEAEARKAAEQEEIASAARRALAQQERMNQPPAPAPGLPSTSTWASSSSPSAPAPASSWAKTTTGKTAPGAASTGAKKTLQQIQKEEEARKQKAAAVASAASAANAAGTQSSAAAGKRYADLASKVAAPQASASAGGAWTTVGANGKVKSAPAPPATGSTGGVKISSTAQTPTLNTAVRSKLVSTPSKSGVAVPTTSTVNAAEEFTKWAKAALAKGLHSNINVDDFVQQLLTFPLEAEIISECVYANSSTMDGNRFADEYIRRRKLAEKGIVDTSGSFSPVGSDSKASGGWSEVAKKNPVNGSKDESTAAFKVVAPKKKGSKR</sequence>
<dbReference type="InterPro" id="IPR035445">
    <property type="entry name" value="GYF-like_dom_sf"/>
</dbReference>
<dbReference type="CDD" id="cd00072">
    <property type="entry name" value="GYF"/>
    <property type="match status" value="1"/>
</dbReference>
<name>A0A165HEG5_XYLHT</name>
<dbReference type="Proteomes" id="UP000076632">
    <property type="component" value="Unassembled WGS sequence"/>
</dbReference>
<reference evidence="3 4" key="1">
    <citation type="journal article" date="2016" name="Fungal Biol.">
        <title>The genome of Xylona heveae provides a window into fungal endophytism.</title>
        <authorList>
            <person name="Gazis R."/>
            <person name="Kuo A."/>
            <person name="Riley R."/>
            <person name="LaButti K."/>
            <person name="Lipzen A."/>
            <person name="Lin J."/>
            <person name="Amirebrahimi M."/>
            <person name="Hesse C.N."/>
            <person name="Spatafora J.W."/>
            <person name="Henrissat B."/>
            <person name="Hainaut M."/>
            <person name="Grigoriev I.V."/>
            <person name="Hibbett D.S."/>
        </authorList>
    </citation>
    <scope>NUCLEOTIDE SEQUENCE [LARGE SCALE GENOMIC DNA]</scope>
    <source>
        <strain evidence="3 4">TC161</strain>
    </source>
</reference>
<feature type="compositionally biased region" description="Polar residues" evidence="1">
    <location>
        <begin position="55"/>
        <end position="79"/>
    </location>
</feature>
<keyword evidence="4" id="KW-1185">Reference proteome</keyword>
<feature type="compositionally biased region" description="Basic and acidic residues" evidence="1">
    <location>
        <begin position="489"/>
        <end position="503"/>
    </location>
</feature>
<feature type="compositionally biased region" description="Polar residues" evidence="1">
    <location>
        <begin position="1295"/>
        <end position="1321"/>
    </location>
</feature>
<feature type="compositionally biased region" description="Low complexity" evidence="1">
    <location>
        <begin position="328"/>
        <end position="338"/>
    </location>
</feature>
<feature type="compositionally biased region" description="Polar residues" evidence="1">
    <location>
        <begin position="1250"/>
        <end position="1266"/>
    </location>
</feature>
<dbReference type="PROSITE" id="PS50829">
    <property type="entry name" value="GYF"/>
    <property type="match status" value="1"/>
</dbReference>
<feature type="region of interest" description="Disordered" evidence="1">
    <location>
        <begin position="810"/>
        <end position="830"/>
    </location>
</feature>
<feature type="compositionally biased region" description="Polar residues" evidence="1">
    <location>
        <begin position="818"/>
        <end position="830"/>
    </location>
</feature>
<dbReference type="STRING" id="1328760.A0A165HEG5"/>
<feature type="region of interest" description="Disordered" evidence="1">
    <location>
        <begin position="1250"/>
        <end position="1452"/>
    </location>
</feature>
<feature type="region of interest" description="Disordered" evidence="1">
    <location>
        <begin position="757"/>
        <end position="797"/>
    </location>
</feature>
<dbReference type="Gene3D" id="3.30.1490.40">
    <property type="match status" value="1"/>
</dbReference>
<feature type="region of interest" description="Disordered" evidence="1">
    <location>
        <begin position="993"/>
        <end position="1041"/>
    </location>
</feature>
<evidence type="ECO:0000313" key="4">
    <source>
        <dbReference type="Proteomes" id="UP000076632"/>
    </source>
</evidence>
<feature type="compositionally biased region" description="Basic and acidic residues" evidence="1">
    <location>
        <begin position="693"/>
        <end position="702"/>
    </location>
</feature>
<feature type="region of interest" description="Disordered" evidence="1">
    <location>
        <begin position="1614"/>
        <end position="1664"/>
    </location>
</feature>
<feature type="region of interest" description="Disordered" evidence="1">
    <location>
        <begin position="1126"/>
        <end position="1145"/>
    </location>
</feature>
<feature type="compositionally biased region" description="Gly residues" evidence="1">
    <location>
        <begin position="599"/>
        <end position="611"/>
    </location>
</feature>
<dbReference type="OMA" id="GNTQGPW"/>
<dbReference type="EMBL" id="KV407457">
    <property type="protein sequence ID" value="KZF23389.1"/>
    <property type="molecule type" value="Genomic_DNA"/>
</dbReference>
<feature type="region of interest" description="Disordered" evidence="1">
    <location>
        <begin position="912"/>
        <end position="940"/>
    </location>
</feature>
<dbReference type="PANTHER" id="PTHR14445:SF36">
    <property type="entry name" value="FI03272P-RELATED"/>
    <property type="match status" value="1"/>
</dbReference>
<feature type="region of interest" description="Disordered" evidence="1">
    <location>
        <begin position="15"/>
        <end position="106"/>
    </location>
</feature>
<feature type="region of interest" description="Disordered" evidence="1">
    <location>
        <begin position="689"/>
        <end position="744"/>
    </location>
</feature>
<dbReference type="GeneID" id="28897477"/>
<dbReference type="RefSeq" id="XP_018188944.1">
    <property type="nucleotide sequence ID" value="XM_018332340.1"/>
</dbReference>
<feature type="compositionally biased region" description="Basic and acidic residues" evidence="1">
    <location>
        <begin position="1340"/>
        <end position="1351"/>
    </location>
</feature>
<evidence type="ECO:0000313" key="3">
    <source>
        <dbReference type="EMBL" id="KZF23389.1"/>
    </source>
</evidence>
<dbReference type="InterPro" id="IPR051640">
    <property type="entry name" value="GRB10-interact_GYF"/>
</dbReference>
<feature type="compositionally biased region" description="Pro residues" evidence="1">
    <location>
        <begin position="1277"/>
        <end position="1290"/>
    </location>
</feature>
<dbReference type="InParanoid" id="A0A165HEG5"/>
<evidence type="ECO:0000259" key="2">
    <source>
        <dbReference type="PROSITE" id="PS50829"/>
    </source>
</evidence>
<feature type="region of interest" description="Disordered" evidence="1">
    <location>
        <begin position="1157"/>
        <end position="1222"/>
    </location>
</feature>